<evidence type="ECO:0000313" key="2">
    <source>
        <dbReference type="EMBL" id="SAI73131.1"/>
    </source>
</evidence>
<dbReference type="GO" id="GO:0005694">
    <property type="term" value="C:chromosome"/>
    <property type="evidence" value="ECO:0007669"/>
    <property type="project" value="TreeGrafter"/>
</dbReference>
<dbReference type="PANTHER" id="PTHR33375">
    <property type="entry name" value="CHROMOSOME-PARTITIONING PROTEIN PARB-RELATED"/>
    <property type="match status" value="1"/>
</dbReference>
<feature type="region of interest" description="Disordered" evidence="1">
    <location>
        <begin position="339"/>
        <end position="372"/>
    </location>
</feature>
<protein>
    <submittedName>
        <fullName evidence="2">ParB-like nuclease</fullName>
    </submittedName>
</protein>
<dbReference type="Gene3D" id="1.10.10.2830">
    <property type="match status" value="1"/>
</dbReference>
<keyword evidence="3" id="KW-1185">Reference proteome</keyword>
<evidence type="ECO:0000256" key="1">
    <source>
        <dbReference type="SAM" id="MobiDB-lite"/>
    </source>
</evidence>
<dbReference type="InterPro" id="IPR050336">
    <property type="entry name" value="Chromosome_partition/occlusion"/>
</dbReference>
<dbReference type="STRING" id="288768.SAMEA3906486_04486"/>
<dbReference type="InterPro" id="IPR036086">
    <property type="entry name" value="ParB/Sulfiredoxin_sf"/>
</dbReference>
<dbReference type="GO" id="GO:0007059">
    <property type="term" value="P:chromosome segregation"/>
    <property type="evidence" value="ECO:0007669"/>
    <property type="project" value="TreeGrafter"/>
</dbReference>
<dbReference type="EMBL" id="FKIF01000008">
    <property type="protein sequence ID" value="SAI73131.1"/>
    <property type="molecule type" value="Genomic_DNA"/>
</dbReference>
<feature type="compositionally biased region" description="Acidic residues" evidence="1">
    <location>
        <begin position="341"/>
        <end position="356"/>
    </location>
</feature>
<dbReference type="Gene3D" id="3.90.1530.30">
    <property type="match status" value="1"/>
</dbReference>
<proteinExistence type="predicted"/>
<organism evidence="2 3">
    <name type="scientific">Bordetella ansorpii</name>
    <dbReference type="NCBI Taxonomy" id="288768"/>
    <lineage>
        <taxon>Bacteria</taxon>
        <taxon>Pseudomonadati</taxon>
        <taxon>Pseudomonadota</taxon>
        <taxon>Betaproteobacteria</taxon>
        <taxon>Burkholderiales</taxon>
        <taxon>Alcaligenaceae</taxon>
        <taxon>Bordetella</taxon>
    </lineage>
</organism>
<dbReference type="PANTHER" id="PTHR33375:SF7">
    <property type="entry name" value="CHROMOSOME 2-PARTITIONING PROTEIN PARB-RELATED"/>
    <property type="match status" value="1"/>
</dbReference>
<dbReference type="RefSeq" id="WP_066131930.1">
    <property type="nucleotide sequence ID" value="NZ_FKIF01000008.1"/>
</dbReference>
<name>A0A157SS53_9BORD</name>
<dbReference type="AlphaFoldDB" id="A0A157SS53"/>
<gene>
    <name evidence="2" type="primary">parB_4</name>
    <name evidence="2" type="ORF">SAMEA3906486_04486</name>
</gene>
<reference evidence="2 3" key="1">
    <citation type="submission" date="2016-04" db="EMBL/GenBank/DDBJ databases">
        <authorList>
            <consortium name="Pathogen Informatics"/>
        </authorList>
    </citation>
    <scope>NUCLEOTIDE SEQUENCE [LARGE SCALE GENOMIC DNA]</scope>
    <source>
        <strain evidence="2 3">H050680373</strain>
    </source>
</reference>
<dbReference type="Proteomes" id="UP000076848">
    <property type="component" value="Unassembled WGS sequence"/>
</dbReference>
<dbReference type="CDD" id="cd16406">
    <property type="entry name" value="ParB_N_like"/>
    <property type="match status" value="1"/>
</dbReference>
<evidence type="ECO:0000313" key="3">
    <source>
        <dbReference type="Proteomes" id="UP000076848"/>
    </source>
</evidence>
<dbReference type="SUPFAM" id="SSF109709">
    <property type="entry name" value="KorB DNA-binding domain-like"/>
    <property type="match status" value="1"/>
</dbReference>
<sequence>MKVTNTELAAVQAASPRLDIPHNALRLTDTYQARARETLKADPEVRVLRATISAMGGMILQNLIVVDNGDGTYDVCAGGRRWTALSMLIEAGELPDNHPVPCLIIPARHALNASLIENIARKAMHPADVYTTYARLRAENWSVPEIAIAHGVSEVAVRKLLALGEVAPSLMAQFRQGRIELADMQALAAVPDHARQIAVWKAVSHRSNYRRAADIRELLTGSDIRGDSVLARYITVAAYERAGGNVRRDLFAERGEDVYLTDAQKVHSMVVDKLKRTKLARAIAKEGWAWVQFQPLLPHAERRDYGSIQAALREPNAEEAARFKAIESDQDDLRERIDASGIDEDDKEDDEDEDDGQAGAPDKPEAGQHPLTVLRQKWQELDRERRALYETLWDYPAELKPLAGVIVHLDASGEPVASRGLVREQDREAVSALLRVRGEAQAQSGIDLPRTKARPQFSAALVNRLQAQRVIALQAEIMIRPHLALALLIEQLLDLTRGADVFDLQAGSAHADLCKVDDGMRDCPAWRAMQERHTTVMAGLPDDADAVLPWLLEQSQDSLNAMLAMLLSTTIYRIVARNHSTPTGHLDRLADIVGLDMTKWWTPTAQSYLKHVSKAQIAQAVTEGRDPSSGASINGMKKANAVQTAEALLAGSGWLPNPLRRPTPAAEPQAEDSAQASSQQDSPVEADAMA</sequence>
<feature type="compositionally biased region" description="Low complexity" evidence="1">
    <location>
        <begin position="664"/>
        <end position="683"/>
    </location>
</feature>
<dbReference type="SUPFAM" id="SSF110849">
    <property type="entry name" value="ParB/Sulfiredoxin"/>
    <property type="match status" value="1"/>
</dbReference>
<feature type="region of interest" description="Disordered" evidence="1">
    <location>
        <begin position="652"/>
        <end position="690"/>
    </location>
</feature>
<accession>A0A157SS53</accession>
<dbReference type="OrthoDB" id="9813122at2"/>